<reference evidence="1 2" key="1">
    <citation type="journal article" date="2023" name="Mol. Biol. Evol.">
        <title>Genomics of Secondarily Temperate Adaptation in the Only Non-Antarctic Icefish.</title>
        <authorList>
            <person name="Rivera-Colon A.G."/>
            <person name="Rayamajhi N."/>
            <person name="Minhas B.F."/>
            <person name="Madrigal G."/>
            <person name="Bilyk K.T."/>
            <person name="Yoon V."/>
            <person name="Hune M."/>
            <person name="Gregory S."/>
            <person name="Cheng C.H.C."/>
            <person name="Catchen J.M."/>
        </authorList>
    </citation>
    <scope>NUCLEOTIDE SEQUENCE [LARGE SCALE GENOMIC DNA]</scope>
    <source>
        <tissue evidence="1">White muscle</tissue>
    </source>
</reference>
<protein>
    <submittedName>
        <fullName evidence="1">Uncharacterized protein</fullName>
    </submittedName>
</protein>
<accession>A0AAN8DT95</accession>
<evidence type="ECO:0000313" key="1">
    <source>
        <dbReference type="EMBL" id="KAK5927730.1"/>
    </source>
</evidence>
<keyword evidence="2" id="KW-1185">Reference proteome</keyword>
<organism evidence="1 2">
    <name type="scientific">Champsocephalus gunnari</name>
    <name type="common">Mackerel icefish</name>
    <dbReference type="NCBI Taxonomy" id="52237"/>
    <lineage>
        <taxon>Eukaryota</taxon>
        <taxon>Metazoa</taxon>
        <taxon>Chordata</taxon>
        <taxon>Craniata</taxon>
        <taxon>Vertebrata</taxon>
        <taxon>Euteleostomi</taxon>
        <taxon>Actinopterygii</taxon>
        <taxon>Neopterygii</taxon>
        <taxon>Teleostei</taxon>
        <taxon>Neoteleostei</taxon>
        <taxon>Acanthomorphata</taxon>
        <taxon>Eupercaria</taxon>
        <taxon>Perciformes</taxon>
        <taxon>Notothenioidei</taxon>
        <taxon>Channichthyidae</taxon>
        <taxon>Champsocephalus</taxon>
    </lineage>
</organism>
<sequence>MQRQKKLGTLSVADMRPSEELSVCSVEALHGWSLVVLLKPPLMAVGVFFQDQMDGSDIPTEIHTMETTCMRWPC</sequence>
<gene>
    <name evidence="1" type="ORF">CgunFtcFv8_012856</name>
</gene>
<comment type="caution">
    <text evidence="1">The sequence shown here is derived from an EMBL/GenBank/DDBJ whole genome shotgun (WGS) entry which is preliminary data.</text>
</comment>
<dbReference type="Proteomes" id="UP001331515">
    <property type="component" value="Unassembled WGS sequence"/>
</dbReference>
<name>A0AAN8DT95_CHAGU</name>
<proteinExistence type="predicted"/>
<dbReference type="EMBL" id="JAURVH010001518">
    <property type="protein sequence ID" value="KAK5927730.1"/>
    <property type="molecule type" value="Genomic_DNA"/>
</dbReference>
<evidence type="ECO:0000313" key="2">
    <source>
        <dbReference type="Proteomes" id="UP001331515"/>
    </source>
</evidence>
<dbReference type="AlphaFoldDB" id="A0AAN8DT95"/>